<comment type="similarity">
    <text evidence="1">Belongs to the glycosyltransferase 2 family.</text>
</comment>
<keyword evidence="7" id="KW-1185">Reference proteome</keyword>
<evidence type="ECO:0000256" key="3">
    <source>
        <dbReference type="ARBA" id="ARBA00022679"/>
    </source>
</evidence>
<keyword evidence="4" id="KW-0472">Membrane</keyword>
<dbReference type="CDD" id="cd06439">
    <property type="entry name" value="CESA_like_1"/>
    <property type="match status" value="1"/>
</dbReference>
<dbReference type="Proteomes" id="UP000595095">
    <property type="component" value="Chromosome"/>
</dbReference>
<keyword evidence="4" id="KW-1133">Transmembrane helix</keyword>
<dbReference type="RefSeq" id="WP_195811463.1">
    <property type="nucleotide sequence ID" value="NZ_CP064795.1"/>
</dbReference>
<organism evidence="6 7">
    <name type="scientific">Salinimonas marina</name>
    <dbReference type="NCBI Taxonomy" id="2785918"/>
    <lineage>
        <taxon>Bacteria</taxon>
        <taxon>Pseudomonadati</taxon>
        <taxon>Pseudomonadota</taxon>
        <taxon>Gammaproteobacteria</taxon>
        <taxon>Alteromonadales</taxon>
        <taxon>Alteromonadaceae</taxon>
        <taxon>Alteromonas/Salinimonas group</taxon>
        <taxon>Salinimonas</taxon>
    </lineage>
</organism>
<dbReference type="KEGG" id="smaa:IT774_04135"/>
<evidence type="ECO:0000256" key="1">
    <source>
        <dbReference type="ARBA" id="ARBA00006739"/>
    </source>
</evidence>
<sequence>MDMTFLFWLLVLLSVFSYFIYPFTLLLLNKFKARNHSPAPDAEPQSESHEYPEITLIVTAYNEEKRIKDKIENSLELEYPEGKLSLVIASDSSTDETDAIVQSYADRNVRLVRAQERLGKENAQLAAINTVEHGIIVFSDVATRIEPDGIMKLARYFDDPDVGAISSEDRFVSKEGSVAGEGAYVKYEMWLRNQESKLAGLVGLSGSFFAARVEVCEQWDIHTPSDFNTALNCVQAGYKAVTAPDVLGFYTDLADPSKEYARKIRTVIRGMTALERHTEVLNPGKFGLFAYQVFAHKLMRWTVPWTLAALFIVTPFCMMEEGGFYVLAYLAQLAFYGIAIAAHWSESLRNKSWAKIIYFFTQVNIALLDAGIQFLSGKRMTVWQPSAR</sequence>
<keyword evidence="4" id="KW-0812">Transmembrane</keyword>
<evidence type="ECO:0000313" key="7">
    <source>
        <dbReference type="Proteomes" id="UP000595095"/>
    </source>
</evidence>
<protein>
    <submittedName>
        <fullName evidence="6">Glycosyltransferase family 2 protein</fullName>
    </submittedName>
</protein>
<evidence type="ECO:0000256" key="4">
    <source>
        <dbReference type="SAM" id="Phobius"/>
    </source>
</evidence>
<feature type="transmembrane region" description="Helical" evidence="4">
    <location>
        <begin position="298"/>
        <end position="316"/>
    </location>
</feature>
<dbReference type="GO" id="GO:0016757">
    <property type="term" value="F:glycosyltransferase activity"/>
    <property type="evidence" value="ECO:0007669"/>
    <property type="project" value="UniProtKB-KW"/>
</dbReference>
<dbReference type="EMBL" id="CP064795">
    <property type="protein sequence ID" value="QPG06387.1"/>
    <property type="molecule type" value="Genomic_DNA"/>
</dbReference>
<dbReference type="Gene3D" id="3.90.550.10">
    <property type="entry name" value="Spore Coat Polysaccharide Biosynthesis Protein SpsA, Chain A"/>
    <property type="match status" value="1"/>
</dbReference>
<dbReference type="PANTHER" id="PTHR43630:SF1">
    <property type="entry name" value="POLY-BETA-1,6-N-ACETYL-D-GLUCOSAMINE SYNTHASE"/>
    <property type="match status" value="1"/>
</dbReference>
<feature type="transmembrane region" description="Helical" evidence="4">
    <location>
        <begin position="6"/>
        <end position="28"/>
    </location>
</feature>
<dbReference type="Pfam" id="PF00535">
    <property type="entry name" value="Glycos_transf_2"/>
    <property type="match status" value="1"/>
</dbReference>
<accession>A0A7S9DYM3</accession>
<dbReference type="PANTHER" id="PTHR43630">
    <property type="entry name" value="POLY-BETA-1,6-N-ACETYL-D-GLUCOSAMINE SYNTHASE"/>
    <property type="match status" value="1"/>
</dbReference>
<proteinExistence type="inferred from homology"/>
<keyword evidence="2" id="KW-0328">Glycosyltransferase</keyword>
<dbReference type="InterPro" id="IPR001173">
    <property type="entry name" value="Glyco_trans_2-like"/>
</dbReference>
<dbReference type="SUPFAM" id="SSF53448">
    <property type="entry name" value="Nucleotide-diphospho-sugar transferases"/>
    <property type="match status" value="1"/>
</dbReference>
<dbReference type="AlphaFoldDB" id="A0A7S9DYM3"/>
<dbReference type="InterPro" id="IPR029044">
    <property type="entry name" value="Nucleotide-diphossugar_trans"/>
</dbReference>
<reference evidence="6 7" key="1">
    <citation type="submission" date="2020-11" db="EMBL/GenBank/DDBJ databases">
        <title>Complete genome sequence for Salinimonas sp. strain G2-b.</title>
        <authorList>
            <person name="Park S.-J."/>
        </authorList>
    </citation>
    <scope>NUCLEOTIDE SEQUENCE [LARGE SCALE GENOMIC DNA]</scope>
    <source>
        <strain evidence="6 7">G2-b</strain>
    </source>
</reference>
<keyword evidence="3 6" id="KW-0808">Transferase</keyword>
<feature type="domain" description="Glycosyltransferase 2-like" evidence="5">
    <location>
        <begin position="56"/>
        <end position="214"/>
    </location>
</feature>
<feature type="transmembrane region" description="Helical" evidence="4">
    <location>
        <begin position="322"/>
        <end position="344"/>
    </location>
</feature>
<feature type="transmembrane region" description="Helical" evidence="4">
    <location>
        <begin position="356"/>
        <end position="375"/>
    </location>
</feature>
<gene>
    <name evidence="6" type="ORF">IT774_04135</name>
</gene>
<evidence type="ECO:0000313" key="6">
    <source>
        <dbReference type="EMBL" id="QPG06387.1"/>
    </source>
</evidence>
<evidence type="ECO:0000259" key="5">
    <source>
        <dbReference type="Pfam" id="PF00535"/>
    </source>
</evidence>
<evidence type="ECO:0000256" key="2">
    <source>
        <dbReference type="ARBA" id="ARBA00022676"/>
    </source>
</evidence>
<name>A0A7S9DYM3_9ALTE</name>